<evidence type="ECO:0000256" key="1">
    <source>
        <dbReference type="ARBA" id="ARBA00023015"/>
    </source>
</evidence>
<protein>
    <recommendedName>
        <fullName evidence="4">HTH marR-type domain-containing protein</fullName>
    </recommendedName>
</protein>
<evidence type="ECO:0000259" key="4">
    <source>
        <dbReference type="PROSITE" id="PS50995"/>
    </source>
</evidence>
<dbReference type="GO" id="GO:0003700">
    <property type="term" value="F:DNA-binding transcription factor activity"/>
    <property type="evidence" value="ECO:0007669"/>
    <property type="project" value="InterPro"/>
</dbReference>
<dbReference type="RefSeq" id="WP_054711416.1">
    <property type="nucleotide sequence ID" value="NZ_CP014912.1"/>
</dbReference>
<evidence type="ECO:0000256" key="3">
    <source>
        <dbReference type="ARBA" id="ARBA00023163"/>
    </source>
</evidence>
<sequence length="160" mass="18353">MTKEMENRIFDELRQMITERDAVNREQSWIVNHLEEPALSAMVPKTSIVGLHILSALKRQDMTGIELAQTLNVTRGGVTRAAKTLLKLALISSYKQAQNQKNLYYKLTTNGRTIADTHDEMHATLETQRLSVIHEKYSDDDLELIGNFLHDMLLAERNFK</sequence>
<feature type="domain" description="HTH marR-type" evidence="4">
    <location>
        <begin position="6"/>
        <end position="154"/>
    </location>
</feature>
<proteinExistence type="predicted"/>
<dbReference type="EMBL" id="CP014924">
    <property type="protein sequence ID" value="ANZ66661.1"/>
    <property type="molecule type" value="Genomic_DNA"/>
</dbReference>
<evidence type="ECO:0000256" key="2">
    <source>
        <dbReference type="ARBA" id="ARBA00023125"/>
    </source>
</evidence>
<name>A0A1B2IX96_9LACO</name>
<evidence type="ECO:0000313" key="5">
    <source>
        <dbReference type="EMBL" id="ANZ66661.1"/>
    </source>
</evidence>
<dbReference type="GO" id="GO:0003677">
    <property type="term" value="F:DNA binding"/>
    <property type="evidence" value="ECO:0007669"/>
    <property type="project" value="UniProtKB-KW"/>
</dbReference>
<keyword evidence="6" id="KW-1185">Reference proteome</keyword>
<keyword evidence="2" id="KW-0238">DNA-binding</keyword>
<dbReference type="OrthoDB" id="2329684at2"/>
<accession>A0A1B2IX96</accession>
<dbReference type="PANTHER" id="PTHR35790">
    <property type="entry name" value="HTH-TYPE TRANSCRIPTIONAL REGULATOR PCHR"/>
    <property type="match status" value="1"/>
</dbReference>
<dbReference type="InterPro" id="IPR036388">
    <property type="entry name" value="WH-like_DNA-bd_sf"/>
</dbReference>
<gene>
    <name evidence="5" type="ORF">AYR63_05605</name>
</gene>
<organism evidence="5 6">
    <name type="scientific">Secundilactobacillus paracollinoides</name>
    <dbReference type="NCBI Taxonomy" id="240427"/>
    <lineage>
        <taxon>Bacteria</taxon>
        <taxon>Bacillati</taxon>
        <taxon>Bacillota</taxon>
        <taxon>Bacilli</taxon>
        <taxon>Lactobacillales</taxon>
        <taxon>Lactobacillaceae</taxon>
        <taxon>Secundilactobacillus</taxon>
    </lineage>
</organism>
<dbReference type="AlphaFoldDB" id="A0A1B2IX96"/>
<dbReference type="InterPro" id="IPR052067">
    <property type="entry name" value="Metal_resp_HTH_trans_reg"/>
</dbReference>
<keyword evidence="1" id="KW-0805">Transcription regulation</keyword>
<dbReference type="SMART" id="SM00347">
    <property type="entry name" value="HTH_MARR"/>
    <property type="match status" value="1"/>
</dbReference>
<dbReference type="Gene3D" id="1.10.10.10">
    <property type="entry name" value="Winged helix-like DNA-binding domain superfamily/Winged helix DNA-binding domain"/>
    <property type="match status" value="1"/>
</dbReference>
<dbReference type="SUPFAM" id="SSF46785">
    <property type="entry name" value="Winged helix' DNA-binding domain"/>
    <property type="match status" value="1"/>
</dbReference>
<dbReference type="PANTHER" id="PTHR35790:SF4">
    <property type="entry name" value="HTH-TYPE TRANSCRIPTIONAL REGULATOR PCHR"/>
    <property type="match status" value="1"/>
</dbReference>
<dbReference type="InterPro" id="IPR036390">
    <property type="entry name" value="WH_DNA-bd_sf"/>
</dbReference>
<reference evidence="5 6" key="1">
    <citation type="submission" date="2016-03" db="EMBL/GenBank/DDBJ databases">
        <title>Pediococcus and Lactobacillus from brewery environment - whole genome sequencing and assembly.</title>
        <authorList>
            <person name="Behr J."/>
            <person name="Geissler A.J."/>
            <person name="Vogel R.F."/>
        </authorList>
    </citation>
    <scope>NUCLEOTIDE SEQUENCE [LARGE SCALE GENOMIC DNA]</scope>
    <source>
        <strain evidence="5 6">TMW 1.1995</strain>
    </source>
</reference>
<dbReference type="PROSITE" id="PS50995">
    <property type="entry name" value="HTH_MARR_2"/>
    <property type="match status" value="1"/>
</dbReference>
<dbReference type="Proteomes" id="UP000093267">
    <property type="component" value="Chromosome"/>
</dbReference>
<dbReference type="InterPro" id="IPR000835">
    <property type="entry name" value="HTH_MarR-typ"/>
</dbReference>
<dbReference type="KEGG" id="lpd:AYR62_14615"/>
<keyword evidence="3" id="KW-0804">Transcription</keyword>
<evidence type="ECO:0000313" key="6">
    <source>
        <dbReference type="Proteomes" id="UP000093267"/>
    </source>
</evidence>
<dbReference type="STRING" id="240427.AYR62_14615"/>